<dbReference type="AlphaFoldDB" id="X0ZBZ9"/>
<proteinExistence type="predicted"/>
<reference evidence="1" key="1">
    <citation type="journal article" date="2014" name="Front. Microbiol.">
        <title>High frequency of phylogenetically diverse reductive dehalogenase-homologous genes in deep subseafloor sedimentary metagenomes.</title>
        <authorList>
            <person name="Kawai M."/>
            <person name="Futagami T."/>
            <person name="Toyoda A."/>
            <person name="Takaki Y."/>
            <person name="Nishi S."/>
            <person name="Hori S."/>
            <person name="Arai W."/>
            <person name="Tsubouchi T."/>
            <person name="Morono Y."/>
            <person name="Uchiyama I."/>
            <person name="Ito T."/>
            <person name="Fujiyama A."/>
            <person name="Inagaki F."/>
            <person name="Takami H."/>
        </authorList>
    </citation>
    <scope>NUCLEOTIDE SEQUENCE</scope>
    <source>
        <strain evidence="1">Expedition CK06-06</strain>
    </source>
</reference>
<comment type="caution">
    <text evidence="1">The sequence shown here is derived from an EMBL/GenBank/DDBJ whole genome shotgun (WGS) entry which is preliminary data.</text>
</comment>
<feature type="non-terminal residue" evidence="1">
    <location>
        <position position="1"/>
    </location>
</feature>
<organism evidence="1">
    <name type="scientific">marine sediment metagenome</name>
    <dbReference type="NCBI Taxonomy" id="412755"/>
    <lineage>
        <taxon>unclassified sequences</taxon>
        <taxon>metagenomes</taxon>
        <taxon>ecological metagenomes</taxon>
    </lineage>
</organism>
<name>X0ZBZ9_9ZZZZ</name>
<evidence type="ECO:0000313" key="1">
    <source>
        <dbReference type="EMBL" id="GAG67100.1"/>
    </source>
</evidence>
<protein>
    <submittedName>
        <fullName evidence="1">Uncharacterized protein</fullName>
    </submittedName>
</protein>
<gene>
    <name evidence="1" type="ORF">S01H4_04849</name>
</gene>
<sequence>ENLPTLKDKIIQEQEFDDRFEYTYNPMRAYPIIKMPFKRKDSLVCPMLTLLFWRITSGLYYEICDEKDFGDNFGHSFQKYIGNVIEKANNNKAINFMEEEEYHVGRNRKDTVDWIVYDKDSALFIECKARRISLPAKIELRDSSIILKELEKMVKIILQIYKAIDDYCNNLYPSFKYEEERKIYPIILTMENWFLFGDKRSDILDKMIIKEFNNINLPIDYLKKMPYSICSVEDFEGMMQVMQTTYIKKFMDRKVFNKEKIEWLFRPFMSNEFAEESRKIKFLFEDEAKIAFAIPNS</sequence>
<accession>X0ZBZ9</accession>
<dbReference type="EMBL" id="BART01001341">
    <property type="protein sequence ID" value="GAG67100.1"/>
    <property type="molecule type" value="Genomic_DNA"/>
</dbReference>